<dbReference type="GO" id="GO:0016705">
    <property type="term" value="F:oxidoreductase activity, acting on paired donors, with incorporation or reduction of molecular oxygen"/>
    <property type="evidence" value="ECO:0007669"/>
    <property type="project" value="InterPro"/>
</dbReference>
<dbReference type="GO" id="GO:0020037">
    <property type="term" value="F:heme binding"/>
    <property type="evidence" value="ECO:0007669"/>
    <property type="project" value="InterPro"/>
</dbReference>
<dbReference type="GO" id="GO:0004497">
    <property type="term" value="F:monooxygenase activity"/>
    <property type="evidence" value="ECO:0007669"/>
    <property type="project" value="UniProtKB-KW"/>
</dbReference>
<evidence type="ECO:0000256" key="4">
    <source>
        <dbReference type="ARBA" id="ARBA00022617"/>
    </source>
</evidence>
<dbReference type="HOGENOM" id="CLU_001570_5_11_1"/>
<keyword evidence="5" id="KW-0479">Metal-binding</keyword>
<dbReference type="InterPro" id="IPR001128">
    <property type="entry name" value="Cyt_P450"/>
</dbReference>
<keyword evidence="8" id="KW-0503">Monooxygenase</keyword>
<name>J4IAC8_9APHY</name>
<gene>
    <name evidence="9" type="ORF">FIBRA_04792</name>
</gene>
<dbReference type="Gene3D" id="1.10.630.10">
    <property type="entry name" value="Cytochrome P450"/>
    <property type="match status" value="1"/>
</dbReference>
<comment type="pathway">
    <text evidence="2">Secondary metabolite biosynthesis.</text>
</comment>
<dbReference type="SUPFAM" id="SSF48264">
    <property type="entry name" value="Cytochrome P450"/>
    <property type="match status" value="1"/>
</dbReference>
<evidence type="ECO:0000256" key="5">
    <source>
        <dbReference type="ARBA" id="ARBA00022723"/>
    </source>
</evidence>
<comment type="cofactor">
    <cofactor evidence="1">
        <name>heme</name>
        <dbReference type="ChEBI" id="CHEBI:30413"/>
    </cofactor>
</comment>
<evidence type="ECO:0000313" key="9">
    <source>
        <dbReference type="EMBL" id="CCM02686.1"/>
    </source>
</evidence>
<evidence type="ECO:0000313" key="10">
    <source>
        <dbReference type="Proteomes" id="UP000006352"/>
    </source>
</evidence>
<evidence type="ECO:0000256" key="7">
    <source>
        <dbReference type="ARBA" id="ARBA00023004"/>
    </source>
</evidence>
<dbReference type="InterPro" id="IPR036396">
    <property type="entry name" value="Cyt_P450_sf"/>
</dbReference>
<dbReference type="RefSeq" id="XP_012181969.1">
    <property type="nucleotide sequence ID" value="XM_012326579.1"/>
</dbReference>
<dbReference type="PANTHER" id="PTHR24305:SF166">
    <property type="entry name" value="CYTOCHROME P450 12A4, MITOCHONDRIAL-RELATED"/>
    <property type="match status" value="1"/>
</dbReference>
<evidence type="ECO:0000256" key="6">
    <source>
        <dbReference type="ARBA" id="ARBA00023002"/>
    </source>
</evidence>
<protein>
    <recommendedName>
        <fullName evidence="11">Cytochrome P450</fullName>
    </recommendedName>
</protein>
<evidence type="ECO:0008006" key="11">
    <source>
        <dbReference type="Google" id="ProtNLM"/>
    </source>
</evidence>
<keyword evidence="6" id="KW-0560">Oxidoreductase</keyword>
<dbReference type="Proteomes" id="UP000006352">
    <property type="component" value="Unassembled WGS sequence"/>
</dbReference>
<dbReference type="OrthoDB" id="1470350at2759"/>
<organism evidence="9 10">
    <name type="scientific">Fibroporia radiculosa</name>
    <dbReference type="NCBI Taxonomy" id="599839"/>
    <lineage>
        <taxon>Eukaryota</taxon>
        <taxon>Fungi</taxon>
        <taxon>Dikarya</taxon>
        <taxon>Basidiomycota</taxon>
        <taxon>Agaricomycotina</taxon>
        <taxon>Agaricomycetes</taxon>
        <taxon>Polyporales</taxon>
        <taxon>Fibroporiaceae</taxon>
        <taxon>Fibroporia</taxon>
    </lineage>
</organism>
<dbReference type="GO" id="GO:0005506">
    <property type="term" value="F:iron ion binding"/>
    <property type="evidence" value="ECO:0007669"/>
    <property type="project" value="InterPro"/>
</dbReference>
<keyword evidence="10" id="KW-1185">Reference proteome</keyword>
<accession>J4IAC8</accession>
<dbReference type="InterPro" id="IPR050121">
    <property type="entry name" value="Cytochrome_P450_monoxygenase"/>
</dbReference>
<dbReference type="EMBL" id="HE797088">
    <property type="protein sequence ID" value="CCM02686.1"/>
    <property type="molecule type" value="Genomic_DNA"/>
</dbReference>
<sequence length="585" mass="65378">MAGILGIHPGSCRNNFKPRGYITKQDPGELVNLGNMEAPHIQPVFVLLGIVFVTWRLIKHVWTPESVLHRLPGPPRASYLTGNLPQFLSRHGTEFQRHVALDYGLVSKIHGPMGSIIPYISDPKALHSILIKEEDIFQETDHFFTENNLLLGPGLLSTAGDVHRRQRKLLLPAFSSTHLRSMLPLVYQIAYKLRDAISAQVKTEQEDIDMLSWMGRTALEVIGQGGLGYSFDPLVKDAGDEYGHALKHLVPSMQRFSGMRNIVYFFSKIGPAWFRRLLLDMIPYQHLQTLKKIVDTMSEKSQEIYEAKKASLSMGTEVLLEQIGEGKDIMSILMRANMATSSAESLSEYELVSQISTLVIGATDTSSNLMARILERLADNIDVQEKLRQEILDAKAGLGLSFDDLFQLPYLDNICRETLRLDPPLVFTFRTATQDTVLPLSEPVVANDGSLINELPISKGTNVLIGVLGCNANKALWGEDAFDWKPERWLSPLPSAVTKNPIPGVYSNLRKEILHTRFNSGFKFSEMEMKVVLSVLLSHFRFRPSGKPIEWNVGVVRYPTIGKISGAPQLPLKVEPLESSSRSLA</sequence>
<evidence type="ECO:0000256" key="2">
    <source>
        <dbReference type="ARBA" id="ARBA00005179"/>
    </source>
</evidence>
<evidence type="ECO:0000256" key="1">
    <source>
        <dbReference type="ARBA" id="ARBA00001971"/>
    </source>
</evidence>
<evidence type="ECO:0000256" key="3">
    <source>
        <dbReference type="ARBA" id="ARBA00010617"/>
    </source>
</evidence>
<dbReference type="PANTHER" id="PTHR24305">
    <property type="entry name" value="CYTOCHROME P450"/>
    <property type="match status" value="1"/>
</dbReference>
<proteinExistence type="inferred from homology"/>
<evidence type="ECO:0000256" key="8">
    <source>
        <dbReference type="ARBA" id="ARBA00023033"/>
    </source>
</evidence>
<dbReference type="Pfam" id="PF00067">
    <property type="entry name" value="p450"/>
    <property type="match status" value="1"/>
</dbReference>
<comment type="similarity">
    <text evidence="3">Belongs to the cytochrome P450 family.</text>
</comment>
<dbReference type="STRING" id="599839.J4IAC8"/>
<keyword evidence="7" id="KW-0408">Iron</keyword>
<dbReference type="GeneID" id="24097597"/>
<reference evidence="9 10" key="1">
    <citation type="journal article" date="2012" name="Appl. Environ. Microbiol.">
        <title>Short-read sequencing for genomic analysis of the brown rot fungus Fibroporia radiculosa.</title>
        <authorList>
            <person name="Tang J.D."/>
            <person name="Perkins A.D."/>
            <person name="Sonstegard T.S."/>
            <person name="Schroeder S.G."/>
            <person name="Burgess S.C."/>
            <person name="Diehl S.V."/>
        </authorList>
    </citation>
    <scope>NUCLEOTIDE SEQUENCE [LARGE SCALE GENOMIC DNA]</scope>
    <source>
        <strain evidence="9 10">TFFH 294</strain>
    </source>
</reference>
<dbReference type="AlphaFoldDB" id="J4IAC8"/>
<dbReference type="InParanoid" id="J4IAC8"/>
<keyword evidence="4" id="KW-0349">Heme</keyword>